<dbReference type="Pfam" id="PF00560">
    <property type="entry name" value="LRR_1"/>
    <property type="match status" value="2"/>
</dbReference>
<dbReference type="InterPro" id="IPR001611">
    <property type="entry name" value="Leu-rich_rpt"/>
</dbReference>
<sequence>MEQWDWDKSIPRVVTNIHLPKRGLTGPLPRSLGLFANITEIDMDSNKLTGTLPPEWGCLRNLIEIDISNNRLVGSIPPEWGLLKSLVELELDGNGGLSGCVPEGAPPFNRWCGGLFGPPCPGFTRDPLIGTDVSGTRVRTGSRCPPFPGGDAALAARLRCPVVAEFRESVLRFFATKNSGRGGGGGALRIAAAAMAAAESAAAAGTADGGGAVVGGTGAAVGPSKK</sequence>
<evidence type="ECO:0000256" key="2">
    <source>
        <dbReference type="ARBA" id="ARBA00004430"/>
    </source>
</evidence>
<reference evidence="5" key="1">
    <citation type="journal article" date="2016" name="Nat. Commun.">
        <title>The Gonium pectorale genome demonstrates co-option of cell cycle regulation during the evolution of multicellularity.</title>
        <authorList>
            <person name="Hanschen E.R."/>
            <person name="Marriage T.N."/>
            <person name="Ferris P.J."/>
            <person name="Hamaji T."/>
            <person name="Toyoda A."/>
            <person name="Fujiyama A."/>
            <person name="Neme R."/>
            <person name="Noguchi H."/>
            <person name="Minakuchi Y."/>
            <person name="Suzuki M."/>
            <person name="Kawai-Toyooka H."/>
            <person name="Smith D.R."/>
            <person name="Sparks H."/>
            <person name="Anderson J."/>
            <person name="Bakaric R."/>
            <person name="Luria V."/>
            <person name="Karger A."/>
            <person name="Kirschner M.W."/>
            <person name="Durand P.M."/>
            <person name="Michod R.E."/>
            <person name="Nozaki H."/>
            <person name="Olson B.J."/>
        </authorList>
    </citation>
    <scope>NUCLEOTIDE SEQUENCE [LARGE SCALE GENOMIC DNA]</scope>
    <source>
        <strain evidence="5">NIES-2863</strain>
    </source>
</reference>
<evidence type="ECO:0000313" key="5">
    <source>
        <dbReference type="Proteomes" id="UP000075714"/>
    </source>
</evidence>
<protein>
    <submittedName>
        <fullName evidence="4">Uncharacterized protein</fullName>
    </submittedName>
</protein>
<evidence type="ECO:0000256" key="3">
    <source>
        <dbReference type="ARBA" id="ARBA00022729"/>
    </source>
</evidence>
<dbReference type="GO" id="GO:0016020">
    <property type="term" value="C:membrane"/>
    <property type="evidence" value="ECO:0007669"/>
    <property type="project" value="UniProtKB-SubCell"/>
</dbReference>
<dbReference type="InterPro" id="IPR051716">
    <property type="entry name" value="Plant_RL_S/T_kinase"/>
</dbReference>
<comment type="caution">
    <text evidence="4">The sequence shown here is derived from an EMBL/GenBank/DDBJ whole genome shotgun (WGS) entry which is preliminary data.</text>
</comment>
<organism evidence="4 5">
    <name type="scientific">Gonium pectorale</name>
    <name type="common">Green alga</name>
    <dbReference type="NCBI Taxonomy" id="33097"/>
    <lineage>
        <taxon>Eukaryota</taxon>
        <taxon>Viridiplantae</taxon>
        <taxon>Chlorophyta</taxon>
        <taxon>core chlorophytes</taxon>
        <taxon>Chlorophyceae</taxon>
        <taxon>CS clade</taxon>
        <taxon>Chlamydomonadales</taxon>
        <taxon>Volvocaceae</taxon>
        <taxon>Gonium</taxon>
    </lineage>
</organism>
<dbReference type="PANTHER" id="PTHR48053:SF126">
    <property type="entry name" value="MDIS1-INTERACTING RECEPTOR LIKE KINASE 2-LIKE ISOFORM X1"/>
    <property type="match status" value="1"/>
</dbReference>
<dbReference type="Gene3D" id="3.80.10.10">
    <property type="entry name" value="Ribonuclease Inhibitor"/>
    <property type="match status" value="1"/>
</dbReference>
<dbReference type="AlphaFoldDB" id="A0A150GDB8"/>
<proteinExistence type="predicted"/>
<evidence type="ECO:0000256" key="1">
    <source>
        <dbReference type="ARBA" id="ARBA00004167"/>
    </source>
</evidence>
<dbReference type="EMBL" id="LSYV01000033">
    <property type="protein sequence ID" value="KXZ47829.1"/>
    <property type="molecule type" value="Genomic_DNA"/>
</dbReference>
<accession>A0A150GDB8</accession>
<keyword evidence="5" id="KW-1185">Reference proteome</keyword>
<dbReference type="Proteomes" id="UP000075714">
    <property type="component" value="Unassembled WGS sequence"/>
</dbReference>
<name>A0A150GDB8_GONPE</name>
<evidence type="ECO:0000313" key="4">
    <source>
        <dbReference type="EMBL" id="KXZ47829.1"/>
    </source>
</evidence>
<dbReference type="InterPro" id="IPR032675">
    <property type="entry name" value="LRR_dom_sf"/>
</dbReference>
<comment type="subcellular location">
    <subcellularLocation>
        <location evidence="2">Cytoplasm</location>
        <location evidence="2">Cytoskeleton</location>
        <location evidence="2">Cilium axoneme</location>
    </subcellularLocation>
    <subcellularLocation>
        <location evidence="1">Membrane</location>
        <topology evidence="1">Single-pass membrane protein</topology>
    </subcellularLocation>
</comment>
<dbReference type="STRING" id="33097.A0A150GDB8"/>
<dbReference type="SUPFAM" id="SSF52058">
    <property type="entry name" value="L domain-like"/>
    <property type="match status" value="1"/>
</dbReference>
<gene>
    <name evidence="4" type="ORF">GPECTOR_32g441</name>
</gene>
<dbReference type="PANTHER" id="PTHR48053">
    <property type="entry name" value="LEUCINE RICH REPEAT FAMILY PROTEIN, EXPRESSED"/>
    <property type="match status" value="1"/>
</dbReference>
<dbReference type="OrthoDB" id="1535479at2759"/>
<keyword evidence="3" id="KW-0732">Signal</keyword>
<dbReference type="GO" id="GO:0005930">
    <property type="term" value="C:axoneme"/>
    <property type="evidence" value="ECO:0007669"/>
    <property type="project" value="UniProtKB-SubCell"/>
</dbReference>